<feature type="transmembrane region" description="Helical" evidence="11">
    <location>
        <begin position="109"/>
        <end position="133"/>
    </location>
</feature>
<feature type="transmembrane region" description="Helical" evidence="11">
    <location>
        <begin position="140"/>
        <end position="157"/>
    </location>
</feature>
<evidence type="ECO:0000256" key="4">
    <source>
        <dbReference type="ARBA" id="ARBA00022989"/>
    </source>
</evidence>
<evidence type="ECO:0000256" key="7">
    <source>
        <dbReference type="ARBA" id="ARBA00023136"/>
    </source>
</evidence>
<dbReference type="InterPro" id="IPR006153">
    <property type="entry name" value="Cation/H_exchanger_TM"/>
</dbReference>
<feature type="transmembrane region" description="Helical" evidence="11">
    <location>
        <begin position="34"/>
        <end position="58"/>
    </location>
</feature>
<protein>
    <recommendedName>
        <fullName evidence="9">Sodium/hydrogen exchanger</fullName>
    </recommendedName>
</protein>
<keyword evidence="2 9" id="KW-0813">Transport</keyword>
<feature type="region of interest" description="Disordered" evidence="10">
    <location>
        <begin position="508"/>
        <end position="556"/>
    </location>
</feature>
<evidence type="ECO:0000256" key="9">
    <source>
        <dbReference type="RuleBase" id="RU003722"/>
    </source>
</evidence>
<evidence type="ECO:0000256" key="8">
    <source>
        <dbReference type="ARBA" id="ARBA00023201"/>
    </source>
</evidence>
<dbReference type="GO" id="GO:0051453">
    <property type="term" value="P:regulation of intracellular pH"/>
    <property type="evidence" value="ECO:0007669"/>
    <property type="project" value="TreeGrafter"/>
</dbReference>
<dbReference type="GO" id="GO:0005886">
    <property type="term" value="C:plasma membrane"/>
    <property type="evidence" value="ECO:0007669"/>
    <property type="project" value="TreeGrafter"/>
</dbReference>
<dbReference type="Proteomes" id="UP001177023">
    <property type="component" value="Unassembled WGS sequence"/>
</dbReference>
<dbReference type="Gene3D" id="6.10.140.1330">
    <property type="match status" value="1"/>
</dbReference>
<dbReference type="GO" id="GO:0098719">
    <property type="term" value="P:sodium ion import across plasma membrane"/>
    <property type="evidence" value="ECO:0007669"/>
    <property type="project" value="TreeGrafter"/>
</dbReference>
<feature type="compositionally biased region" description="Basic and acidic residues" evidence="10">
    <location>
        <begin position="534"/>
        <end position="547"/>
    </location>
</feature>
<dbReference type="InterPro" id="IPR018422">
    <property type="entry name" value="Cation/H_exchanger_CPA1"/>
</dbReference>
<evidence type="ECO:0000256" key="10">
    <source>
        <dbReference type="SAM" id="MobiDB-lite"/>
    </source>
</evidence>
<keyword evidence="5" id="KW-0915">Sodium</keyword>
<evidence type="ECO:0000256" key="5">
    <source>
        <dbReference type="ARBA" id="ARBA00023053"/>
    </source>
</evidence>
<evidence type="ECO:0000259" key="12">
    <source>
        <dbReference type="Pfam" id="PF00999"/>
    </source>
</evidence>
<dbReference type="PANTHER" id="PTHR10110:SF98">
    <property type="entry name" value="SODIUM_HYDROGEN EXCHANGER"/>
    <property type="match status" value="1"/>
</dbReference>
<feature type="transmembrane region" description="Helical" evidence="11">
    <location>
        <begin position="67"/>
        <end position="89"/>
    </location>
</feature>
<comment type="similarity">
    <text evidence="9">Belongs to the monovalent cation:proton antiporter 1 (CPA1) transporter (TC 2.A.36) family.</text>
</comment>
<dbReference type="GO" id="GO:0015386">
    <property type="term" value="F:potassium:proton antiporter activity"/>
    <property type="evidence" value="ECO:0007669"/>
    <property type="project" value="TreeGrafter"/>
</dbReference>
<comment type="caution">
    <text evidence="13">The sequence shown here is derived from an EMBL/GenBank/DDBJ whole genome shotgun (WGS) entry which is preliminary data.</text>
</comment>
<gene>
    <name evidence="13" type="ORF">MSPICULIGERA_LOCUS4589</name>
</gene>
<keyword evidence="6 9" id="KW-0406">Ion transport</keyword>
<evidence type="ECO:0000256" key="2">
    <source>
        <dbReference type="ARBA" id="ARBA00022448"/>
    </source>
</evidence>
<evidence type="ECO:0000256" key="6">
    <source>
        <dbReference type="ARBA" id="ARBA00023065"/>
    </source>
</evidence>
<evidence type="ECO:0000313" key="13">
    <source>
        <dbReference type="EMBL" id="CAJ0565969.1"/>
    </source>
</evidence>
<dbReference type="EMBL" id="CATQJA010001141">
    <property type="protein sequence ID" value="CAJ0565969.1"/>
    <property type="molecule type" value="Genomic_DNA"/>
</dbReference>
<keyword evidence="4 11" id="KW-1133">Transmembrane helix</keyword>
<evidence type="ECO:0000313" key="14">
    <source>
        <dbReference type="Proteomes" id="UP001177023"/>
    </source>
</evidence>
<dbReference type="AlphaFoldDB" id="A0AA36CBK9"/>
<keyword evidence="3 9" id="KW-0812">Transmembrane</keyword>
<dbReference type="Pfam" id="PF00999">
    <property type="entry name" value="Na_H_Exchanger"/>
    <property type="match status" value="1"/>
</dbReference>
<proteinExistence type="inferred from homology"/>
<evidence type="ECO:0000256" key="1">
    <source>
        <dbReference type="ARBA" id="ARBA00004141"/>
    </source>
</evidence>
<feature type="non-terminal residue" evidence="13">
    <location>
        <position position="556"/>
    </location>
</feature>
<dbReference type="PANTHER" id="PTHR10110">
    <property type="entry name" value="SODIUM/HYDROGEN EXCHANGER"/>
    <property type="match status" value="1"/>
</dbReference>
<feature type="domain" description="Cation/H+ exchanger transmembrane" evidence="12">
    <location>
        <begin position="24"/>
        <end position="316"/>
    </location>
</feature>
<keyword evidence="7 11" id="KW-0472">Membrane</keyword>
<reference evidence="13" key="1">
    <citation type="submission" date="2023-06" db="EMBL/GenBank/DDBJ databases">
        <authorList>
            <person name="Delattre M."/>
        </authorList>
    </citation>
    <scope>NUCLEOTIDE SEQUENCE</scope>
    <source>
        <strain evidence="13">AF72</strain>
    </source>
</reference>
<sequence>MVLSQLIVKESENGGIDGFGLYGLKELHLFKVDFTLFEVLIFAALISAVDPVAVIAIFEEIHVNEFLFINVFGEALFNDGVTVVLYQMFSTFTAIGPTNLDVGDYAGGVASFFIVAVGGIAIGIIFALLTSVFTKYTHNVKILAPLFVFMLPYASYLCAEMVSLSPILAISFCGMFMKQYVKGNISNSAQTSIKYFTKMLAQSSETVVFVFLGLSTVSSDHYWDLSFIAATIGLCLLVRTIGVIAQCFILNRFRTKKFSMVDQFILSYGGLRGAIAFGLASSMSGDIGAKSCFLTTTICVIYFTVFLQGITIKPLVDCLSVETRDGRAKTMSEHVYGNYMDHLMSGLEVIAGIKGHNSVRAWFDRINNFYLKPILTRGHVTSNFDEGKIIRAFTKMTIQEVLEAEVPDSTSPNSTPTTTVVQSTIDETEGGAYDNQAYTPEPPRKKMSRQTTMAELLKDQKNVNLLCDMFSEMLDKKLSNAGIRDRINLEDEIADDYIQGVERHEITGHRQDKSFSRSDLYADGPSDLASTSQKSDDAHARRGEFRMHTRKRGTIG</sequence>
<feature type="transmembrane region" description="Helical" evidence="11">
    <location>
        <begin position="287"/>
        <end position="307"/>
    </location>
</feature>
<keyword evidence="9" id="KW-0050">Antiport</keyword>
<keyword evidence="8 9" id="KW-0739">Sodium transport</keyword>
<feature type="transmembrane region" description="Helical" evidence="11">
    <location>
        <begin position="227"/>
        <end position="251"/>
    </location>
</feature>
<name>A0AA36CBK9_9BILA</name>
<dbReference type="NCBIfam" id="TIGR00840">
    <property type="entry name" value="b_cpa1"/>
    <property type="match status" value="1"/>
</dbReference>
<dbReference type="InterPro" id="IPR004709">
    <property type="entry name" value="NaH_exchanger"/>
</dbReference>
<evidence type="ECO:0000256" key="11">
    <source>
        <dbReference type="SAM" id="Phobius"/>
    </source>
</evidence>
<organism evidence="13 14">
    <name type="scientific">Mesorhabditis spiculigera</name>
    <dbReference type="NCBI Taxonomy" id="96644"/>
    <lineage>
        <taxon>Eukaryota</taxon>
        <taxon>Metazoa</taxon>
        <taxon>Ecdysozoa</taxon>
        <taxon>Nematoda</taxon>
        <taxon>Chromadorea</taxon>
        <taxon>Rhabditida</taxon>
        <taxon>Rhabditina</taxon>
        <taxon>Rhabditomorpha</taxon>
        <taxon>Rhabditoidea</taxon>
        <taxon>Rhabditidae</taxon>
        <taxon>Mesorhabditinae</taxon>
        <taxon>Mesorhabditis</taxon>
    </lineage>
</organism>
<evidence type="ECO:0000256" key="3">
    <source>
        <dbReference type="ARBA" id="ARBA00022692"/>
    </source>
</evidence>
<comment type="subcellular location">
    <subcellularLocation>
        <location evidence="1">Membrane</location>
        <topology evidence="1">Multi-pass membrane protein</topology>
    </subcellularLocation>
</comment>
<keyword evidence="14" id="KW-1185">Reference proteome</keyword>
<dbReference type="GO" id="GO:0015385">
    <property type="term" value="F:sodium:proton antiporter activity"/>
    <property type="evidence" value="ECO:0007669"/>
    <property type="project" value="InterPro"/>
</dbReference>
<accession>A0AA36CBK9</accession>